<reference evidence="1 2" key="1">
    <citation type="journal article" date="2014" name="Genome Announc.">
        <title>Draft Genome Sequence of Cytophaga fermentans JCM 21142T, a Facultative Anaerobe Isolated from Marine Mud.</title>
        <authorList>
            <person name="Starns D."/>
            <person name="Oshima K."/>
            <person name="Suda W."/>
            <person name="Iino T."/>
            <person name="Yuki M."/>
            <person name="Inoue J."/>
            <person name="Kitamura K."/>
            <person name="Iida T."/>
            <person name="Darby A."/>
            <person name="Hattori M."/>
            <person name="Ohkuma M."/>
        </authorList>
    </citation>
    <scope>NUCLEOTIDE SEQUENCE [LARGE SCALE GENOMIC DNA]</scope>
    <source>
        <strain evidence="1 2">JCM 21142</strain>
    </source>
</reference>
<comment type="caution">
    <text evidence="1">The sequence shown here is derived from an EMBL/GenBank/DDBJ whole genome shotgun (WGS) entry which is preliminary data.</text>
</comment>
<gene>
    <name evidence="1" type="ORF">JCM21142_134778</name>
</gene>
<dbReference type="AlphaFoldDB" id="W7YMV6"/>
<dbReference type="Proteomes" id="UP000019402">
    <property type="component" value="Unassembled WGS sequence"/>
</dbReference>
<dbReference type="OrthoDB" id="1092909at2"/>
<name>W7YMV6_9BACT</name>
<accession>W7YMV6</accession>
<protein>
    <submittedName>
        <fullName evidence="1">Uncharacterized protein</fullName>
    </submittedName>
</protein>
<evidence type="ECO:0000313" key="2">
    <source>
        <dbReference type="Proteomes" id="UP000019402"/>
    </source>
</evidence>
<sequence>MYKLYKKIAQAFTDKKQMFIDRGLMPVRQCDIYMGQPDDPESFELFFPAVFVDWAITPGGPGEEDLIVIDFHIVEEPGTHSENFSNRLNESLNYIKRIKAVKYLMNRLRASNSTPLTYNGERPRTTPFFKYHIVSYKCYIDADTESIWRSEMDDTIPNDVGVVNRNLKETETKPIPSPIIDTY</sequence>
<dbReference type="EMBL" id="BAMD01000218">
    <property type="protein sequence ID" value="GAF06011.1"/>
    <property type="molecule type" value="Genomic_DNA"/>
</dbReference>
<organism evidence="1 2">
    <name type="scientific">Saccharicrinis fermentans DSM 9555 = JCM 21142</name>
    <dbReference type="NCBI Taxonomy" id="869213"/>
    <lineage>
        <taxon>Bacteria</taxon>
        <taxon>Pseudomonadati</taxon>
        <taxon>Bacteroidota</taxon>
        <taxon>Bacteroidia</taxon>
        <taxon>Marinilabiliales</taxon>
        <taxon>Marinilabiliaceae</taxon>
        <taxon>Saccharicrinis</taxon>
    </lineage>
</organism>
<dbReference type="STRING" id="869213.GCA_000517085_00012"/>
<dbReference type="RefSeq" id="WP_027470138.1">
    <property type="nucleotide sequence ID" value="NZ_BAMD01000218.1"/>
</dbReference>
<keyword evidence="2" id="KW-1185">Reference proteome</keyword>
<evidence type="ECO:0000313" key="1">
    <source>
        <dbReference type="EMBL" id="GAF06011.1"/>
    </source>
</evidence>
<proteinExistence type="predicted"/>